<feature type="transmembrane region" description="Helical" evidence="9">
    <location>
        <begin position="206"/>
        <end position="228"/>
    </location>
</feature>
<dbReference type="PANTHER" id="PTHR32243:SF50">
    <property type="entry name" value="MALTOSE_MALTODEXTRIN TRANSPORT SYSTEM PERMEASE PROTEIN MALG"/>
    <property type="match status" value="1"/>
</dbReference>
<dbReference type="GO" id="GO:0015423">
    <property type="term" value="F:ABC-type maltose transporter activity"/>
    <property type="evidence" value="ECO:0007669"/>
    <property type="project" value="TreeGrafter"/>
</dbReference>
<feature type="transmembrane region" description="Helical" evidence="9">
    <location>
        <begin position="263"/>
        <end position="283"/>
    </location>
</feature>
<evidence type="ECO:0000313" key="12">
    <source>
        <dbReference type="Proteomes" id="UP000830236"/>
    </source>
</evidence>
<keyword evidence="4" id="KW-1003">Cell membrane</keyword>
<evidence type="ECO:0000256" key="8">
    <source>
        <dbReference type="ARBA" id="ARBA00023136"/>
    </source>
</evidence>
<comment type="similarity">
    <text evidence="2">Belongs to the binding-protein-dependent transport system permease family. MalFG subfamily.</text>
</comment>
<keyword evidence="5" id="KW-0762">Sugar transport</keyword>
<evidence type="ECO:0000256" key="3">
    <source>
        <dbReference type="ARBA" id="ARBA00022448"/>
    </source>
</evidence>
<evidence type="ECO:0000256" key="7">
    <source>
        <dbReference type="ARBA" id="ARBA00022989"/>
    </source>
</evidence>
<evidence type="ECO:0000256" key="5">
    <source>
        <dbReference type="ARBA" id="ARBA00022597"/>
    </source>
</evidence>
<dbReference type="GO" id="GO:0005886">
    <property type="term" value="C:plasma membrane"/>
    <property type="evidence" value="ECO:0007669"/>
    <property type="project" value="UniProtKB-SubCell"/>
</dbReference>
<dbReference type="InterPro" id="IPR000515">
    <property type="entry name" value="MetI-like"/>
</dbReference>
<keyword evidence="3 9" id="KW-0813">Transport</keyword>
<protein>
    <submittedName>
        <fullName evidence="11">ABC transporter permease subunit</fullName>
    </submittedName>
</protein>
<comment type="subcellular location">
    <subcellularLocation>
        <location evidence="1 9">Cell membrane</location>
        <topology evidence="1 9">Multi-pass membrane protein</topology>
    </subcellularLocation>
</comment>
<accession>A0A9E7AH19</accession>
<keyword evidence="6 9" id="KW-0812">Transmembrane</keyword>
<evidence type="ECO:0000256" key="2">
    <source>
        <dbReference type="ARBA" id="ARBA00009047"/>
    </source>
</evidence>
<feature type="transmembrane region" description="Helical" evidence="9">
    <location>
        <begin position="87"/>
        <end position="113"/>
    </location>
</feature>
<dbReference type="InterPro" id="IPR035906">
    <property type="entry name" value="MetI-like_sf"/>
</dbReference>
<evidence type="ECO:0000259" key="10">
    <source>
        <dbReference type="PROSITE" id="PS50928"/>
    </source>
</evidence>
<feature type="transmembrane region" description="Helical" evidence="9">
    <location>
        <begin position="163"/>
        <end position="185"/>
    </location>
</feature>
<evidence type="ECO:0000313" key="11">
    <source>
        <dbReference type="EMBL" id="UQF80451.1"/>
    </source>
</evidence>
<dbReference type="EMBL" id="CP097095">
    <property type="protein sequence ID" value="UQF80451.1"/>
    <property type="molecule type" value="Genomic_DNA"/>
</dbReference>
<sequence>MAKTKKNQPKLHTAITGKRWWQEVGWRHIVGVLAVIYCLVPLIYVVSVALTPRATLTGGLFKNFQFSTMFENFTALGAGKYSVFWSWILNSLIVSSVTAVGTVLMGAAAAYAFSRFRFRGRRGTLTGLLLIQMFPQMLAFVALFLLLLGLQDVFPALGLNSKLGLICVYLGGALGSNTFLLYGFFNSIPRELDEAAEIDGASHAQTFWTIIMPLVLPVLAVVGLLSFISSFGDFVIARVVLQTQDQYTLAVGMYAWASDARNAPWGIFAAGAVIAAVPVVLLFQYLQKYIVSGLTAGAVKG</sequence>
<feature type="transmembrane region" description="Helical" evidence="9">
    <location>
        <begin position="125"/>
        <end position="151"/>
    </location>
</feature>
<evidence type="ECO:0000256" key="4">
    <source>
        <dbReference type="ARBA" id="ARBA00022475"/>
    </source>
</evidence>
<keyword evidence="8 9" id="KW-0472">Membrane</keyword>
<proteinExistence type="inferred from homology"/>
<organism evidence="11 12">
    <name type="scientific">Actinomyces graevenitzii</name>
    <dbReference type="NCBI Taxonomy" id="55565"/>
    <lineage>
        <taxon>Bacteria</taxon>
        <taxon>Bacillati</taxon>
        <taxon>Actinomycetota</taxon>
        <taxon>Actinomycetes</taxon>
        <taxon>Actinomycetales</taxon>
        <taxon>Actinomycetaceae</taxon>
        <taxon>Actinomyces</taxon>
    </lineage>
</organism>
<reference evidence="11" key="1">
    <citation type="submission" date="2022-05" db="EMBL/GenBank/DDBJ databases">
        <title>Using nanopore sequencing to obtain complete genomes from saliva samples.</title>
        <authorList>
            <person name="Baker J.L."/>
        </authorList>
    </citation>
    <scope>NUCLEOTIDE SEQUENCE</scope>
    <source>
        <strain evidence="11">JCVI-JB-Ag32</strain>
    </source>
</reference>
<dbReference type="AlphaFoldDB" id="A0A9E7AH19"/>
<gene>
    <name evidence="11" type="ORF">M3I41_04095</name>
</gene>
<dbReference type="SUPFAM" id="SSF161098">
    <property type="entry name" value="MetI-like"/>
    <property type="match status" value="1"/>
</dbReference>
<evidence type="ECO:0000256" key="6">
    <source>
        <dbReference type="ARBA" id="ARBA00022692"/>
    </source>
</evidence>
<feature type="domain" description="ABC transmembrane type-1" evidence="10">
    <location>
        <begin position="88"/>
        <end position="286"/>
    </location>
</feature>
<keyword evidence="7 9" id="KW-1133">Transmembrane helix</keyword>
<dbReference type="CDD" id="cd06261">
    <property type="entry name" value="TM_PBP2"/>
    <property type="match status" value="1"/>
</dbReference>
<dbReference type="PANTHER" id="PTHR32243">
    <property type="entry name" value="MALTOSE TRANSPORT SYSTEM PERMEASE-RELATED"/>
    <property type="match status" value="1"/>
</dbReference>
<evidence type="ECO:0000256" key="9">
    <source>
        <dbReference type="RuleBase" id="RU363032"/>
    </source>
</evidence>
<feature type="transmembrane region" description="Helical" evidence="9">
    <location>
        <begin position="29"/>
        <end position="50"/>
    </location>
</feature>
<dbReference type="PROSITE" id="PS50928">
    <property type="entry name" value="ABC_TM1"/>
    <property type="match status" value="1"/>
</dbReference>
<dbReference type="GO" id="GO:0042956">
    <property type="term" value="P:maltodextrin transmembrane transport"/>
    <property type="evidence" value="ECO:0007669"/>
    <property type="project" value="TreeGrafter"/>
</dbReference>
<dbReference type="KEGG" id="agh:M3I41_04095"/>
<dbReference type="Gene3D" id="1.10.3720.10">
    <property type="entry name" value="MetI-like"/>
    <property type="match status" value="1"/>
</dbReference>
<name>A0A9E7AH19_9ACTO</name>
<dbReference type="Proteomes" id="UP000830236">
    <property type="component" value="Chromosome"/>
</dbReference>
<dbReference type="Pfam" id="PF00528">
    <property type="entry name" value="BPD_transp_1"/>
    <property type="match status" value="1"/>
</dbReference>
<evidence type="ECO:0000256" key="1">
    <source>
        <dbReference type="ARBA" id="ARBA00004651"/>
    </source>
</evidence>
<dbReference type="InterPro" id="IPR050901">
    <property type="entry name" value="BP-dep_ABC_trans_perm"/>
</dbReference>